<dbReference type="GO" id="GO:0016791">
    <property type="term" value="F:phosphatase activity"/>
    <property type="evidence" value="ECO:0007669"/>
    <property type="project" value="UniProtKB-ARBA"/>
</dbReference>
<name>A0AAN8FEN8_TRICO</name>
<dbReference type="AlphaFoldDB" id="A0AAN8FEN8"/>
<dbReference type="Pfam" id="PF00300">
    <property type="entry name" value="His_Phos_1"/>
    <property type="match status" value="1"/>
</dbReference>
<dbReference type="SUPFAM" id="SSF53254">
    <property type="entry name" value="Phosphoglycerate mutase-like"/>
    <property type="match status" value="1"/>
</dbReference>
<dbReference type="Gene3D" id="3.40.50.1240">
    <property type="entry name" value="Phosphoglycerate mutase-like"/>
    <property type="match status" value="1"/>
</dbReference>
<comment type="caution">
    <text evidence="2">The sequence shown here is derived from an EMBL/GenBank/DDBJ whole genome shotgun (WGS) entry which is preliminary data.</text>
</comment>
<organism evidence="2 3">
    <name type="scientific">Trichostrongylus colubriformis</name>
    <name type="common">Black scour worm</name>
    <dbReference type="NCBI Taxonomy" id="6319"/>
    <lineage>
        <taxon>Eukaryota</taxon>
        <taxon>Metazoa</taxon>
        <taxon>Ecdysozoa</taxon>
        <taxon>Nematoda</taxon>
        <taxon>Chromadorea</taxon>
        <taxon>Rhabditida</taxon>
        <taxon>Rhabditina</taxon>
        <taxon>Rhabditomorpha</taxon>
        <taxon>Strongyloidea</taxon>
        <taxon>Trichostrongylidae</taxon>
        <taxon>Trichostrongylus</taxon>
    </lineage>
</organism>
<dbReference type="InterPro" id="IPR013078">
    <property type="entry name" value="His_Pase_superF_clade-1"/>
</dbReference>
<dbReference type="Proteomes" id="UP001331761">
    <property type="component" value="Unassembled WGS sequence"/>
</dbReference>
<proteinExistence type="predicted"/>
<feature type="compositionally biased region" description="Polar residues" evidence="1">
    <location>
        <begin position="30"/>
        <end position="44"/>
    </location>
</feature>
<feature type="region of interest" description="Disordered" evidence="1">
    <location>
        <begin position="24"/>
        <end position="56"/>
    </location>
</feature>
<dbReference type="PANTHER" id="PTHR16469:SF5">
    <property type="entry name" value="PHOSPHOGLYCERATE MUTASE FAMILY PROTEIN"/>
    <property type="match status" value="1"/>
</dbReference>
<dbReference type="PANTHER" id="PTHR16469">
    <property type="entry name" value="UBIQUITIN-ASSOCIATED AND SH3 DOMAIN-CONTAINING BA-RELATED"/>
    <property type="match status" value="1"/>
</dbReference>
<dbReference type="InterPro" id="IPR051710">
    <property type="entry name" value="Phosphatase_SH3-domain"/>
</dbReference>
<accession>A0AAN8FEN8</accession>
<feature type="compositionally biased region" description="Basic and acidic residues" evidence="1">
    <location>
        <begin position="45"/>
        <end position="56"/>
    </location>
</feature>
<dbReference type="InterPro" id="IPR029033">
    <property type="entry name" value="His_PPase_superfam"/>
</dbReference>
<protein>
    <submittedName>
        <fullName evidence="2">Phosphoglycerate mutase family protein</fullName>
    </submittedName>
</protein>
<reference evidence="2 3" key="1">
    <citation type="submission" date="2019-10" db="EMBL/GenBank/DDBJ databases">
        <title>Assembly and Annotation for the nematode Trichostrongylus colubriformis.</title>
        <authorList>
            <person name="Martin J."/>
        </authorList>
    </citation>
    <scope>NUCLEOTIDE SEQUENCE [LARGE SCALE GENOMIC DNA]</scope>
    <source>
        <strain evidence="2">G859</strain>
        <tissue evidence="2">Whole worm</tissue>
    </source>
</reference>
<keyword evidence="3" id="KW-1185">Reference proteome</keyword>
<dbReference type="EMBL" id="WIXE01016407">
    <property type="protein sequence ID" value="KAK5972687.1"/>
    <property type="molecule type" value="Genomic_DNA"/>
</dbReference>
<dbReference type="CDD" id="cd07067">
    <property type="entry name" value="HP_PGM_like"/>
    <property type="match status" value="1"/>
</dbReference>
<evidence type="ECO:0000313" key="3">
    <source>
        <dbReference type="Proteomes" id="UP001331761"/>
    </source>
</evidence>
<evidence type="ECO:0000256" key="1">
    <source>
        <dbReference type="SAM" id="MobiDB-lite"/>
    </source>
</evidence>
<sequence>MTSTGQSGQSGQVCSKCATSASQLEPCEGSLTSETGSYSCSSNMDRSDQRTPGKPREYKIYPNVIMVMSHSERLDEFFPNWISKSMNEYKPYDLNMPMVLPVHRPPQAYQGDPPITNTGDILARLIGRGMYSTGYVPDIIYSSPSLRCLQTAYAVKQVSKSKARIRVEPGLFDNFNNYPVGLPEFANAQQRAQFDVDESYEPHTRLEDLVSCKAESNEVFNMRVRHSLVRISKMFEVSSAKKDQLILIVADSNTFDIAAGTFAKKGRPSTDVDLCWDKVKIPHGSLLVLERVEGRHGWTPNLYAIPPVNYRNLSTQFDVGFVLREGERKQQAAAAK</sequence>
<evidence type="ECO:0000313" key="2">
    <source>
        <dbReference type="EMBL" id="KAK5972687.1"/>
    </source>
</evidence>
<gene>
    <name evidence="2" type="ORF">GCK32_003646</name>
</gene>